<dbReference type="GO" id="GO:0046914">
    <property type="term" value="F:transition metal ion binding"/>
    <property type="evidence" value="ECO:0007669"/>
    <property type="project" value="InterPro"/>
</dbReference>
<dbReference type="InterPro" id="IPR001751">
    <property type="entry name" value="S100/CaBP7/8-like_CS"/>
</dbReference>
<dbReference type="PROSITE" id="PS00018">
    <property type="entry name" value="EF_HAND_1"/>
    <property type="match status" value="1"/>
</dbReference>
<accession>A0A3Q2PYC3</accession>
<protein>
    <recommendedName>
        <fullName evidence="5">Protein S100</fullName>
    </recommendedName>
    <alternativeName>
        <fullName evidence="5">S100 calcium-binding protein</fullName>
    </alternativeName>
</protein>
<proteinExistence type="inferred from homology"/>
<evidence type="ECO:0000259" key="6">
    <source>
        <dbReference type="PROSITE" id="PS50222"/>
    </source>
</evidence>
<dbReference type="PANTHER" id="PTHR11639">
    <property type="entry name" value="S100 CALCIUM-BINDING PROTEIN"/>
    <property type="match status" value="1"/>
</dbReference>
<evidence type="ECO:0000256" key="5">
    <source>
        <dbReference type="RuleBase" id="RU361184"/>
    </source>
</evidence>
<dbReference type="InterPro" id="IPR013787">
    <property type="entry name" value="S100_Ca-bd_sub"/>
</dbReference>
<dbReference type="AlphaFoldDB" id="A0A3Q2PYC3"/>
<keyword evidence="8" id="KW-1185">Reference proteome</keyword>
<keyword evidence="2 5" id="KW-0479">Metal-binding</keyword>
<dbReference type="SUPFAM" id="SSF47473">
    <property type="entry name" value="EF-hand"/>
    <property type="match status" value="1"/>
</dbReference>
<dbReference type="SMART" id="SM01394">
    <property type="entry name" value="S_100"/>
    <property type="match status" value="1"/>
</dbReference>
<comment type="similarity">
    <text evidence="1 5">Belongs to the S-100 family.</text>
</comment>
<dbReference type="Proteomes" id="UP000265000">
    <property type="component" value="Unplaced"/>
</dbReference>
<name>A0A3Q2PYC3_FUNHE</name>
<reference evidence="7" key="2">
    <citation type="submission" date="2025-09" db="UniProtKB">
        <authorList>
            <consortium name="Ensembl"/>
        </authorList>
    </citation>
    <scope>IDENTIFICATION</scope>
</reference>
<dbReference type="GO" id="GO:0005509">
    <property type="term" value="F:calcium ion binding"/>
    <property type="evidence" value="ECO:0007669"/>
    <property type="project" value="InterPro"/>
</dbReference>
<dbReference type="PANTHER" id="PTHR11639:SF134">
    <property type="entry name" value="PROTEIN S100-A1-RELATED"/>
    <property type="match status" value="1"/>
</dbReference>
<evidence type="ECO:0000313" key="8">
    <source>
        <dbReference type="Proteomes" id="UP000265000"/>
    </source>
</evidence>
<dbReference type="InterPro" id="IPR002048">
    <property type="entry name" value="EF_hand_dom"/>
</dbReference>
<dbReference type="PROSITE" id="PS50222">
    <property type="entry name" value="EF_HAND_2"/>
    <property type="match status" value="1"/>
</dbReference>
<evidence type="ECO:0000313" key="7">
    <source>
        <dbReference type="Ensembl" id="ENSFHEP00000018983.1"/>
    </source>
</evidence>
<evidence type="ECO:0000256" key="3">
    <source>
        <dbReference type="ARBA" id="ARBA00022737"/>
    </source>
</evidence>
<evidence type="ECO:0000256" key="4">
    <source>
        <dbReference type="ARBA" id="ARBA00022837"/>
    </source>
</evidence>
<dbReference type="InterPro" id="IPR011992">
    <property type="entry name" value="EF-hand-dom_pair"/>
</dbReference>
<dbReference type="InterPro" id="IPR034325">
    <property type="entry name" value="S-100_dom"/>
</dbReference>
<dbReference type="GeneTree" id="ENSGT01150000287010"/>
<dbReference type="GO" id="GO:0048306">
    <property type="term" value="F:calcium-dependent protein binding"/>
    <property type="evidence" value="ECO:0007669"/>
    <property type="project" value="TreeGrafter"/>
</dbReference>
<dbReference type="Gene3D" id="1.10.238.10">
    <property type="entry name" value="EF-hand"/>
    <property type="match status" value="1"/>
</dbReference>
<dbReference type="CDD" id="cd00213">
    <property type="entry name" value="S-100"/>
    <property type="match status" value="1"/>
</dbReference>
<dbReference type="InterPro" id="IPR018247">
    <property type="entry name" value="EF_Hand_1_Ca_BS"/>
</dbReference>
<keyword evidence="4 5" id="KW-0106">Calcium</keyword>
<feature type="domain" description="EF-hand" evidence="6">
    <location>
        <begin position="42"/>
        <end position="77"/>
    </location>
</feature>
<reference evidence="7" key="1">
    <citation type="submission" date="2025-08" db="UniProtKB">
        <authorList>
            <consortium name="Ensembl"/>
        </authorList>
    </citation>
    <scope>IDENTIFICATION</scope>
</reference>
<dbReference type="Ensembl" id="ENSFHET00000028110.1">
    <property type="protein sequence ID" value="ENSFHEP00000018983.1"/>
    <property type="gene ID" value="ENSFHEG00000000615.1"/>
</dbReference>
<dbReference type="Pfam" id="PF00036">
    <property type="entry name" value="EF-hand_1"/>
    <property type="match status" value="1"/>
</dbReference>
<keyword evidence="3" id="KW-0677">Repeat</keyword>
<dbReference type="STRING" id="8078.ENSFHEP00000018983"/>
<organism evidence="7 8">
    <name type="scientific">Fundulus heteroclitus</name>
    <name type="common">Killifish</name>
    <name type="synonym">Mummichog</name>
    <dbReference type="NCBI Taxonomy" id="8078"/>
    <lineage>
        <taxon>Eukaryota</taxon>
        <taxon>Metazoa</taxon>
        <taxon>Chordata</taxon>
        <taxon>Craniata</taxon>
        <taxon>Vertebrata</taxon>
        <taxon>Euteleostomi</taxon>
        <taxon>Actinopterygii</taxon>
        <taxon>Neopterygii</taxon>
        <taxon>Teleostei</taxon>
        <taxon>Neoteleostei</taxon>
        <taxon>Acanthomorphata</taxon>
        <taxon>Ovalentaria</taxon>
        <taxon>Atherinomorphae</taxon>
        <taxon>Cyprinodontiformes</taxon>
        <taxon>Fundulidae</taxon>
        <taxon>Fundulus</taxon>
    </lineage>
</organism>
<sequence>MSGVLTTVALLKQTFDKYAGADGDKNQMSKKELATMLKAELPGCSEVDEFLKMLDQDGDGSLSFEEFVTFVATFAVLVGSA</sequence>
<dbReference type="Pfam" id="PF01023">
    <property type="entry name" value="S_100"/>
    <property type="match status" value="1"/>
</dbReference>
<evidence type="ECO:0000256" key="2">
    <source>
        <dbReference type="ARBA" id="ARBA00022723"/>
    </source>
</evidence>
<dbReference type="PROSITE" id="PS00303">
    <property type="entry name" value="S100_CABP"/>
    <property type="match status" value="1"/>
</dbReference>
<dbReference type="SMART" id="SM00054">
    <property type="entry name" value="EFh"/>
    <property type="match status" value="1"/>
</dbReference>
<evidence type="ECO:0000256" key="1">
    <source>
        <dbReference type="ARBA" id="ARBA00007323"/>
    </source>
</evidence>